<proteinExistence type="predicted"/>
<reference evidence="6 7" key="2">
    <citation type="submission" date="2007-04" db="EMBL/GenBank/DDBJ databases">
        <title>Draft genome sequence of Ruminococcus torques (ATCC 27756).</title>
        <authorList>
            <person name="Sudarsanam P."/>
            <person name="Ley R."/>
            <person name="Guruge J."/>
            <person name="Turnbaugh P.J."/>
            <person name="Mahowald M."/>
            <person name="Liep D."/>
            <person name="Gordon J."/>
        </authorList>
    </citation>
    <scope>NUCLEOTIDE SEQUENCE [LARGE SCALE GENOMIC DNA]</scope>
    <source>
        <strain evidence="6 7">ATCC 27756</strain>
    </source>
</reference>
<dbReference type="Pfam" id="PF13411">
    <property type="entry name" value="MerR_1"/>
    <property type="match status" value="1"/>
</dbReference>
<dbReference type="PaxDb" id="411460-RUMTOR_02147"/>
<dbReference type="AlphaFoldDB" id="A5KPG1"/>
<protein>
    <submittedName>
        <fullName evidence="6">Transcriptional regulator, MerR family</fullName>
    </submittedName>
</protein>
<sequence>MYHIMYSNCTVKEFFMNRKNYLYSSGEFAKLTGVNKRTLHYYNEIGLFRPEIIGENGYHYYTCFQFTELELILTLRKIGLSIDEIKDYSSRPSDESFTEMMTKKKKLIDESIEQLLSAQAFLEQKAERLKIGMYSQHGTIERCTLPERKIIFSSPISGEYDEDDFSIAAEFSLRLKKLFHLYDNFGSCISIEDIQKNSFNSYHSFFAYCPQTSDVYDEILPAGTYLRAFCIGDWGKLPEIYRSILYYARKHNLTLTGYAYEEGLNEMSIKDRSDYITMITIKCD</sequence>
<evidence type="ECO:0000256" key="3">
    <source>
        <dbReference type="ARBA" id="ARBA00023125"/>
    </source>
</evidence>
<dbReference type="SMART" id="SM00422">
    <property type="entry name" value="HTH_MERR"/>
    <property type="match status" value="1"/>
</dbReference>
<dbReference type="GO" id="GO:0003677">
    <property type="term" value="F:DNA binding"/>
    <property type="evidence" value="ECO:0007669"/>
    <property type="project" value="UniProtKB-KW"/>
</dbReference>
<keyword evidence="2" id="KW-0805">Transcription regulation</keyword>
<dbReference type="InterPro" id="IPR011256">
    <property type="entry name" value="Reg_factor_effector_dom_sf"/>
</dbReference>
<evidence type="ECO:0000313" key="7">
    <source>
        <dbReference type="Proteomes" id="UP000003577"/>
    </source>
</evidence>
<keyword evidence="3" id="KW-0238">DNA-binding</keyword>
<evidence type="ECO:0000313" key="6">
    <source>
        <dbReference type="EMBL" id="EDK23639.1"/>
    </source>
</evidence>
<feature type="domain" description="HTH merR-type" evidence="5">
    <location>
        <begin position="22"/>
        <end position="91"/>
    </location>
</feature>
<dbReference type="EMBL" id="AAVP02000012">
    <property type="protein sequence ID" value="EDK23639.1"/>
    <property type="molecule type" value="Genomic_DNA"/>
</dbReference>
<dbReference type="PROSITE" id="PS50937">
    <property type="entry name" value="HTH_MERR_2"/>
    <property type="match status" value="1"/>
</dbReference>
<evidence type="ECO:0000259" key="5">
    <source>
        <dbReference type="PROSITE" id="PS50937"/>
    </source>
</evidence>
<evidence type="ECO:0000256" key="2">
    <source>
        <dbReference type="ARBA" id="ARBA00023015"/>
    </source>
</evidence>
<dbReference type="InterPro" id="IPR009061">
    <property type="entry name" value="DNA-bd_dom_put_sf"/>
</dbReference>
<dbReference type="InterPro" id="IPR047057">
    <property type="entry name" value="MerR_fam"/>
</dbReference>
<organism evidence="6 7">
    <name type="scientific">[Ruminococcus] torques ATCC 27756</name>
    <dbReference type="NCBI Taxonomy" id="411460"/>
    <lineage>
        <taxon>Bacteria</taxon>
        <taxon>Bacillati</taxon>
        <taxon>Bacillota</taxon>
        <taxon>Clostridia</taxon>
        <taxon>Lachnospirales</taxon>
        <taxon>Lachnospiraceae</taxon>
        <taxon>Mediterraneibacter</taxon>
    </lineage>
</organism>
<dbReference type="PANTHER" id="PTHR30204:SF69">
    <property type="entry name" value="MERR-FAMILY TRANSCRIPTIONAL REGULATOR"/>
    <property type="match status" value="1"/>
</dbReference>
<dbReference type="HOGENOM" id="CLU_065103_0_2_9"/>
<dbReference type="Proteomes" id="UP000003577">
    <property type="component" value="Unassembled WGS sequence"/>
</dbReference>
<dbReference type="Gene3D" id="3.20.80.10">
    <property type="entry name" value="Regulatory factor, effector binding domain"/>
    <property type="match status" value="1"/>
</dbReference>
<dbReference type="InterPro" id="IPR000551">
    <property type="entry name" value="MerR-type_HTH_dom"/>
</dbReference>
<dbReference type="SUPFAM" id="SSF55136">
    <property type="entry name" value="Probable bacterial effector-binding domain"/>
    <property type="match status" value="1"/>
</dbReference>
<evidence type="ECO:0000256" key="4">
    <source>
        <dbReference type="ARBA" id="ARBA00023163"/>
    </source>
</evidence>
<dbReference type="GO" id="GO:0003700">
    <property type="term" value="F:DNA-binding transcription factor activity"/>
    <property type="evidence" value="ECO:0007669"/>
    <property type="project" value="InterPro"/>
</dbReference>
<keyword evidence="1" id="KW-0678">Repressor</keyword>
<keyword evidence="4" id="KW-0804">Transcription</keyword>
<dbReference type="SUPFAM" id="SSF46955">
    <property type="entry name" value="Putative DNA-binding domain"/>
    <property type="match status" value="1"/>
</dbReference>
<accession>A5KPG1</accession>
<gene>
    <name evidence="6" type="ORF">RUMTOR_02147</name>
</gene>
<dbReference type="PANTHER" id="PTHR30204">
    <property type="entry name" value="REDOX-CYCLING DRUG-SENSING TRANSCRIPTIONAL ACTIVATOR SOXR"/>
    <property type="match status" value="1"/>
</dbReference>
<comment type="caution">
    <text evidence="6">The sequence shown here is derived from an EMBL/GenBank/DDBJ whole genome shotgun (WGS) entry which is preliminary data.</text>
</comment>
<name>A5KPG1_9FIRM</name>
<reference evidence="6 7" key="1">
    <citation type="submission" date="2007-03" db="EMBL/GenBank/DDBJ databases">
        <authorList>
            <person name="Fulton L."/>
            <person name="Clifton S."/>
            <person name="Fulton B."/>
            <person name="Xu J."/>
            <person name="Minx P."/>
            <person name="Pepin K.H."/>
            <person name="Johnson M."/>
            <person name="Thiruvilangam P."/>
            <person name="Bhonagiri V."/>
            <person name="Nash W.E."/>
            <person name="Mardis E.R."/>
            <person name="Wilson R.K."/>
        </authorList>
    </citation>
    <scope>NUCLEOTIDE SEQUENCE [LARGE SCALE GENOMIC DNA]</scope>
    <source>
        <strain evidence="6 7">ATCC 27756</strain>
    </source>
</reference>
<dbReference type="Gene3D" id="1.10.1660.10">
    <property type="match status" value="1"/>
</dbReference>
<evidence type="ECO:0000256" key="1">
    <source>
        <dbReference type="ARBA" id="ARBA00022491"/>
    </source>
</evidence>